<reference evidence="3" key="1">
    <citation type="submission" date="2015-03" db="EMBL/GenBank/DDBJ databases">
        <authorList>
            <person name="Urmite Genomes"/>
        </authorList>
    </citation>
    <scope>NUCLEOTIDE SEQUENCE [LARGE SCALE GENOMIC DNA]</scope>
    <source>
        <strain evidence="3">Arc-Hr</strain>
    </source>
</reference>
<dbReference type="EMBL" id="CSTE01000002">
    <property type="protein sequence ID" value="CQR49792.1"/>
    <property type="molecule type" value="Genomic_DNA"/>
</dbReference>
<dbReference type="RefSeq" id="WP_089777642.1">
    <property type="nucleotide sequence ID" value="NZ_CABLRR010000002.1"/>
</dbReference>
<evidence type="ECO:0000313" key="3">
    <source>
        <dbReference type="Proteomes" id="UP000198902"/>
    </source>
</evidence>
<dbReference type="InterPro" id="IPR024185">
    <property type="entry name" value="FTHF_cligase-like_sf"/>
</dbReference>
<dbReference type="Gene3D" id="3.40.50.10420">
    <property type="entry name" value="NagB/RpiA/CoA transferase-like"/>
    <property type="match status" value="1"/>
</dbReference>
<name>A0A0D6JPC7_9EURY</name>
<proteinExistence type="predicted"/>
<organism evidence="2 3">
    <name type="scientific">Haloferax massiliensis</name>
    <dbReference type="NCBI Taxonomy" id="1476858"/>
    <lineage>
        <taxon>Archaea</taxon>
        <taxon>Methanobacteriati</taxon>
        <taxon>Methanobacteriota</taxon>
        <taxon>Stenosarchaea group</taxon>
        <taxon>Halobacteria</taxon>
        <taxon>Halobacteriales</taxon>
        <taxon>Haloferacaceae</taxon>
        <taxon>Haloferax</taxon>
    </lineage>
</organism>
<dbReference type="AlphaFoldDB" id="A0A0D6JPC7"/>
<sequence length="167" mass="17354">MSTGTVATFEDSLERLEVGWTHASPDGLADALESVCSDPTIGVELPYDGADLPDWVNTDPTPADLREANAGITTAGLGIADYGSVVVQGTPDGIEPVSLFGDLHVAVLRRSDIVPGMPEAFDWLGEEFRTGRSSAIIATGPSATADMGALVKGAHGPKEVHVVIIDE</sequence>
<dbReference type="SUPFAM" id="SSF100950">
    <property type="entry name" value="NagB/RpiA/CoA transferase-like"/>
    <property type="match status" value="1"/>
</dbReference>
<dbReference type="OrthoDB" id="199019at2157"/>
<keyword evidence="3" id="KW-1185">Reference proteome</keyword>
<gene>
    <name evidence="2" type="primary">lutC_1</name>
    <name evidence="2" type="ORF">BN996_01266</name>
</gene>
<feature type="domain" description="LUD" evidence="1">
    <location>
        <begin position="65"/>
        <end position="165"/>
    </location>
</feature>
<dbReference type="InterPro" id="IPR003741">
    <property type="entry name" value="LUD_dom"/>
</dbReference>
<accession>A0A0D6JPC7</accession>
<dbReference type="Pfam" id="PF02589">
    <property type="entry name" value="LUD_dom"/>
    <property type="match status" value="1"/>
</dbReference>
<dbReference type="Proteomes" id="UP000198902">
    <property type="component" value="Unassembled WGS sequence"/>
</dbReference>
<dbReference type="PANTHER" id="PTHR43682:SF1">
    <property type="entry name" value="LACTATE UTILIZATION PROTEIN C"/>
    <property type="match status" value="1"/>
</dbReference>
<dbReference type="PANTHER" id="PTHR43682">
    <property type="entry name" value="LACTATE UTILIZATION PROTEIN C"/>
    <property type="match status" value="1"/>
</dbReference>
<evidence type="ECO:0000259" key="1">
    <source>
        <dbReference type="Pfam" id="PF02589"/>
    </source>
</evidence>
<protein>
    <submittedName>
        <fullName evidence="2">Lactate utilization protein C</fullName>
    </submittedName>
</protein>
<evidence type="ECO:0000313" key="2">
    <source>
        <dbReference type="EMBL" id="CQR49792.1"/>
    </source>
</evidence>
<dbReference type="InterPro" id="IPR037171">
    <property type="entry name" value="NagB/RpiA_transferase-like"/>
</dbReference>